<reference evidence="3" key="1">
    <citation type="journal article" date="2019" name="Int. J. Syst. Evol. Microbiol.">
        <title>The Global Catalogue of Microorganisms (GCM) 10K type strain sequencing project: providing services to taxonomists for standard genome sequencing and annotation.</title>
        <authorList>
            <consortium name="The Broad Institute Genomics Platform"/>
            <consortium name="The Broad Institute Genome Sequencing Center for Infectious Disease"/>
            <person name="Wu L."/>
            <person name="Ma J."/>
        </authorList>
    </citation>
    <scope>NUCLEOTIDE SEQUENCE [LARGE SCALE GENOMIC DNA]</scope>
    <source>
        <strain evidence="3">CGMCC 4.7397</strain>
    </source>
</reference>
<dbReference type="Proteomes" id="UP001596119">
    <property type="component" value="Unassembled WGS sequence"/>
</dbReference>
<keyword evidence="3" id="KW-1185">Reference proteome</keyword>
<comment type="caution">
    <text evidence="2">The sequence shown here is derived from an EMBL/GenBank/DDBJ whole genome shotgun (WGS) entry which is preliminary data.</text>
</comment>
<evidence type="ECO:0000256" key="1">
    <source>
        <dbReference type="SAM" id="MobiDB-lite"/>
    </source>
</evidence>
<evidence type="ECO:0000313" key="2">
    <source>
        <dbReference type="EMBL" id="MFC5950878.1"/>
    </source>
</evidence>
<name>A0ABW1ID17_9PSEU</name>
<organism evidence="2 3">
    <name type="scientific">Pseudonocardia lutea</name>
    <dbReference type="NCBI Taxonomy" id="2172015"/>
    <lineage>
        <taxon>Bacteria</taxon>
        <taxon>Bacillati</taxon>
        <taxon>Actinomycetota</taxon>
        <taxon>Actinomycetes</taxon>
        <taxon>Pseudonocardiales</taxon>
        <taxon>Pseudonocardiaceae</taxon>
        <taxon>Pseudonocardia</taxon>
    </lineage>
</organism>
<feature type="compositionally biased region" description="Low complexity" evidence="1">
    <location>
        <begin position="142"/>
        <end position="154"/>
    </location>
</feature>
<feature type="region of interest" description="Disordered" evidence="1">
    <location>
        <begin position="132"/>
        <end position="217"/>
    </location>
</feature>
<dbReference type="EMBL" id="JBHSQK010000058">
    <property type="protein sequence ID" value="MFC5950878.1"/>
    <property type="molecule type" value="Genomic_DNA"/>
</dbReference>
<dbReference type="RefSeq" id="WP_379568306.1">
    <property type="nucleotide sequence ID" value="NZ_JBHSQK010000058.1"/>
</dbReference>
<proteinExistence type="predicted"/>
<gene>
    <name evidence="2" type="ORF">ACFQH9_21650</name>
</gene>
<sequence length="217" mass="22455">MHHPPLSRPWHERDGFSQGAVFALAGAGLGRAVALVSGQDDLRALRERVPPEVREMVDRVAADPAGFENAAAGWAGPELLWDLTVTHSAPVDIAVYTEPAFASAYRTALAEGFAQGPAGYARDLVLALGPWPTTPDRSAYPSTSGTASSTRARPLPGPRPHPRHPLPGGAAAPVPRRGRLAAVDPRRGDPGRAGARLSPSPEGRLGASVAGGLATVG</sequence>
<accession>A0ABW1ID17</accession>
<evidence type="ECO:0000313" key="3">
    <source>
        <dbReference type="Proteomes" id="UP001596119"/>
    </source>
</evidence>
<protein>
    <submittedName>
        <fullName evidence="2">Uncharacterized protein</fullName>
    </submittedName>
</protein>